<sequence length="55" mass="5983">MTRLATSFATAISVWLGAGVFFQDPQIITVLIVAGLIVALLPRTLVRRWIDVASN</sequence>
<evidence type="ECO:0000313" key="3">
    <source>
        <dbReference type="Proteomes" id="UP000271587"/>
    </source>
</evidence>
<dbReference type="Proteomes" id="UP000271587">
    <property type="component" value="Chromosome"/>
</dbReference>
<keyword evidence="1" id="KW-0472">Membrane</keyword>
<keyword evidence="3" id="KW-1185">Reference proteome</keyword>
<dbReference type="EMBL" id="CP033897">
    <property type="protein sequence ID" value="AZA10554.1"/>
    <property type="molecule type" value="Genomic_DNA"/>
</dbReference>
<keyword evidence="1" id="KW-1133">Transmembrane helix</keyword>
<reference evidence="2 3" key="1">
    <citation type="submission" date="2018-11" db="EMBL/GenBank/DDBJ databases">
        <authorList>
            <person name="Kleinhagauer T."/>
            <person name="Glaeser S.P."/>
            <person name="Spergser J."/>
            <person name="Ruckert C."/>
            <person name="Kaempfer P."/>
            <person name="Busse H.-J."/>
        </authorList>
    </citation>
    <scope>NUCLEOTIDE SEQUENCE [LARGE SCALE GENOMIC DNA]</scope>
    <source>
        <strain evidence="2 3">W8</strain>
    </source>
</reference>
<evidence type="ECO:0000313" key="2">
    <source>
        <dbReference type="EMBL" id="AZA10554.1"/>
    </source>
</evidence>
<protein>
    <submittedName>
        <fullName evidence="2">Uncharacterized protein</fullName>
    </submittedName>
</protein>
<name>A0A3G6J366_9CORY</name>
<keyword evidence="1" id="KW-0812">Transmembrane</keyword>
<accession>A0A3G6J366</accession>
<evidence type="ECO:0000256" key="1">
    <source>
        <dbReference type="SAM" id="Phobius"/>
    </source>
</evidence>
<gene>
    <name evidence="2" type="ORF">CGERO_01095</name>
</gene>
<dbReference type="AlphaFoldDB" id="A0A3G6J366"/>
<organism evidence="2 3">
    <name type="scientific">Corynebacterium gerontici</name>
    <dbReference type="NCBI Taxonomy" id="2079234"/>
    <lineage>
        <taxon>Bacteria</taxon>
        <taxon>Bacillati</taxon>
        <taxon>Actinomycetota</taxon>
        <taxon>Actinomycetes</taxon>
        <taxon>Mycobacteriales</taxon>
        <taxon>Corynebacteriaceae</taxon>
        <taxon>Corynebacterium</taxon>
    </lineage>
</organism>
<dbReference type="KEGG" id="cgk:CGERO_01095"/>
<proteinExistence type="predicted"/>
<feature type="transmembrane region" description="Helical" evidence="1">
    <location>
        <begin position="26"/>
        <end position="46"/>
    </location>
</feature>